<sequence>MVRPPCCDKEGVKKGPWTPEEDLVLVSYIQEHGPGNWRAVPARTGLMRCSKSCRLRWTNYLRPGIKRGNFTEQEEKLIIHLQALLGNRWAAIASYLPERTDNDIKNYWNTHLKRKLQSGGGDGAAKPPAHRPPSSSKGQWERRLQTDINLARRALREALTPLDDLKPTQLQRDAAVDAPGAGVGVGVGVGDGGGDSPASSSSGASQCSPSAPTAAAAAGPFVLTTENISRMLDGWAGRKGARGGSPGTPGGAESASTGSSDASEVSYGGAAVAPAAGGPVVFEYETKPAVPPSQQMPLSAIESWLFDDDNHFHHVQSASLLDAAPMDYPF</sequence>
<proteinExistence type="predicted"/>
<feature type="region of interest" description="Disordered" evidence="7">
    <location>
        <begin position="115"/>
        <end position="141"/>
    </location>
</feature>
<evidence type="ECO:0000256" key="4">
    <source>
        <dbReference type="ARBA" id="ARBA00023125"/>
    </source>
</evidence>
<dbReference type="AlphaFoldDB" id="A0A811N5F6"/>
<feature type="domain" description="Myb-like" evidence="8">
    <location>
        <begin position="9"/>
        <end position="61"/>
    </location>
</feature>
<dbReference type="Gene3D" id="1.10.10.60">
    <property type="entry name" value="Homeodomain-like"/>
    <property type="match status" value="2"/>
</dbReference>
<dbReference type="Pfam" id="PF00249">
    <property type="entry name" value="Myb_DNA-binding"/>
    <property type="match status" value="2"/>
</dbReference>
<evidence type="ECO:0000259" key="8">
    <source>
        <dbReference type="PROSITE" id="PS50090"/>
    </source>
</evidence>
<evidence type="ECO:0000256" key="2">
    <source>
        <dbReference type="ARBA" id="ARBA00022737"/>
    </source>
</evidence>
<dbReference type="PROSITE" id="PS50090">
    <property type="entry name" value="MYB_LIKE"/>
    <property type="match status" value="2"/>
</dbReference>
<keyword evidence="3" id="KW-0805">Transcription regulation</keyword>
<keyword evidence="5" id="KW-0804">Transcription</keyword>
<dbReference type="PANTHER" id="PTHR10641:SF1121">
    <property type="entry name" value="OS07G0629000 PROTEIN"/>
    <property type="match status" value="1"/>
</dbReference>
<feature type="domain" description="HTH myb-type" evidence="9">
    <location>
        <begin position="62"/>
        <end position="116"/>
    </location>
</feature>
<dbReference type="GO" id="GO:1901141">
    <property type="term" value="P:regulation of lignin biosynthetic process"/>
    <property type="evidence" value="ECO:0007669"/>
    <property type="project" value="UniProtKB-ARBA"/>
</dbReference>
<evidence type="ECO:0000256" key="1">
    <source>
        <dbReference type="ARBA" id="ARBA00004123"/>
    </source>
</evidence>
<comment type="caution">
    <text evidence="10">The sequence shown here is derived from an EMBL/GenBank/DDBJ whole genome shotgun (WGS) entry which is preliminary data.</text>
</comment>
<comment type="subcellular location">
    <subcellularLocation>
        <location evidence="1">Nucleus</location>
    </subcellularLocation>
</comment>
<feature type="domain" description="Myb-like" evidence="8">
    <location>
        <begin position="62"/>
        <end position="112"/>
    </location>
</feature>
<organism evidence="10 11">
    <name type="scientific">Miscanthus lutarioriparius</name>
    <dbReference type="NCBI Taxonomy" id="422564"/>
    <lineage>
        <taxon>Eukaryota</taxon>
        <taxon>Viridiplantae</taxon>
        <taxon>Streptophyta</taxon>
        <taxon>Embryophyta</taxon>
        <taxon>Tracheophyta</taxon>
        <taxon>Spermatophyta</taxon>
        <taxon>Magnoliopsida</taxon>
        <taxon>Liliopsida</taxon>
        <taxon>Poales</taxon>
        <taxon>Poaceae</taxon>
        <taxon>PACMAD clade</taxon>
        <taxon>Panicoideae</taxon>
        <taxon>Andropogonodae</taxon>
        <taxon>Andropogoneae</taxon>
        <taxon>Saccharinae</taxon>
        <taxon>Miscanthus</taxon>
    </lineage>
</organism>
<reference evidence="10" key="1">
    <citation type="submission" date="2020-10" db="EMBL/GenBank/DDBJ databases">
        <authorList>
            <person name="Han B."/>
            <person name="Lu T."/>
            <person name="Zhao Q."/>
            <person name="Huang X."/>
            <person name="Zhao Y."/>
        </authorList>
    </citation>
    <scope>NUCLEOTIDE SEQUENCE</scope>
</reference>
<keyword evidence="6" id="KW-0539">Nucleus</keyword>
<feature type="region of interest" description="Disordered" evidence="7">
    <location>
        <begin position="186"/>
        <end position="213"/>
    </location>
</feature>
<feature type="compositionally biased region" description="Low complexity" evidence="7">
    <location>
        <begin position="196"/>
        <end position="213"/>
    </location>
</feature>
<dbReference type="GO" id="GO:0000976">
    <property type="term" value="F:transcription cis-regulatory region binding"/>
    <property type="evidence" value="ECO:0007669"/>
    <property type="project" value="UniProtKB-ARBA"/>
</dbReference>
<dbReference type="InterPro" id="IPR017930">
    <property type="entry name" value="Myb_dom"/>
</dbReference>
<dbReference type="SMART" id="SM00717">
    <property type="entry name" value="SANT"/>
    <property type="match status" value="2"/>
</dbReference>
<dbReference type="GO" id="GO:0003700">
    <property type="term" value="F:DNA-binding transcription factor activity"/>
    <property type="evidence" value="ECO:0007669"/>
    <property type="project" value="UniProtKB-ARBA"/>
</dbReference>
<keyword evidence="11" id="KW-1185">Reference proteome</keyword>
<dbReference type="PROSITE" id="PS51294">
    <property type="entry name" value="HTH_MYB"/>
    <property type="match status" value="2"/>
</dbReference>
<dbReference type="EMBL" id="CAJGYO010000003">
    <property type="protein sequence ID" value="CAD6216998.1"/>
    <property type="molecule type" value="Genomic_DNA"/>
</dbReference>
<dbReference type="SUPFAM" id="SSF46689">
    <property type="entry name" value="Homeodomain-like"/>
    <property type="match status" value="1"/>
</dbReference>
<feature type="compositionally biased region" description="Gly residues" evidence="7">
    <location>
        <begin position="186"/>
        <end position="195"/>
    </location>
</feature>
<accession>A0A811N5F6</accession>
<dbReference type="GO" id="GO:0009733">
    <property type="term" value="P:response to auxin"/>
    <property type="evidence" value="ECO:0007669"/>
    <property type="project" value="TreeGrafter"/>
</dbReference>
<dbReference type="FunFam" id="1.10.10.60:FF:000001">
    <property type="entry name" value="MYB-related transcription factor"/>
    <property type="match status" value="1"/>
</dbReference>
<dbReference type="GO" id="GO:0005634">
    <property type="term" value="C:nucleus"/>
    <property type="evidence" value="ECO:0007669"/>
    <property type="project" value="UniProtKB-SubCell"/>
</dbReference>
<dbReference type="InterPro" id="IPR015495">
    <property type="entry name" value="Myb_TF_plants"/>
</dbReference>
<gene>
    <name evidence="10" type="ORF">NCGR_LOCUS11148</name>
</gene>
<dbReference type="InterPro" id="IPR001005">
    <property type="entry name" value="SANT/Myb"/>
</dbReference>
<keyword evidence="4" id="KW-0238">DNA-binding</keyword>
<dbReference type="CDD" id="cd00167">
    <property type="entry name" value="SANT"/>
    <property type="match status" value="2"/>
</dbReference>
<evidence type="ECO:0000259" key="9">
    <source>
        <dbReference type="PROSITE" id="PS51294"/>
    </source>
</evidence>
<evidence type="ECO:0000256" key="5">
    <source>
        <dbReference type="ARBA" id="ARBA00023163"/>
    </source>
</evidence>
<feature type="domain" description="HTH myb-type" evidence="9">
    <location>
        <begin position="9"/>
        <end position="61"/>
    </location>
</feature>
<name>A0A811N5F6_9POAL</name>
<protein>
    <submittedName>
        <fullName evidence="10">Uncharacterized protein</fullName>
    </submittedName>
</protein>
<dbReference type="PANTHER" id="PTHR10641">
    <property type="entry name" value="MYB FAMILY TRANSCRIPTION FACTOR"/>
    <property type="match status" value="1"/>
</dbReference>
<dbReference type="OrthoDB" id="2143914at2759"/>
<dbReference type="FunFam" id="1.10.10.60:FF:000575">
    <property type="entry name" value="Transcription factor MYB30"/>
    <property type="match status" value="1"/>
</dbReference>
<keyword evidence="2" id="KW-0677">Repeat</keyword>
<dbReference type="InterPro" id="IPR009057">
    <property type="entry name" value="Homeodomain-like_sf"/>
</dbReference>
<evidence type="ECO:0000256" key="6">
    <source>
        <dbReference type="ARBA" id="ARBA00023242"/>
    </source>
</evidence>
<evidence type="ECO:0000313" key="11">
    <source>
        <dbReference type="Proteomes" id="UP000604825"/>
    </source>
</evidence>
<evidence type="ECO:0000256" key="7">
    <source>
        <dbReference type="SAM" id="MobiDB-lite"/>
    </source>
</evidence>
<evidence type="ECO:0000256" key="3">
    <source>
        <dbReference type="ARBA" id="ARBA00023015"/>
    </source>
</evidence>
<evidence type="ECO:0000313" key="10">
    <source>
        <dbReference type="EMBL" id="CAD6216998.1"/>
    </source>
</evidence>
<feature type="region of interest" description="Disordered" evidence="7">
    <location>
        <begin position="235"/>
        <end position="264"/>
    </location>
</feature>
<dbReference type="Proteomes" id="UP000604825">
    <property type="component" value="Unassembled WGS sequence"/>
</dbReference>